<dbReference type="Gene3D" id="1.10.10.10">
    <property type="entry name" value="Winged helix-like DNA-binding domain superfamily/Winged helix DNA-binding domain"/>
    <property type="match status" value="1"/>
</dbReference>
<evidence type="ECO:0000313" key="7">
    <source>
        <dbReference type="WBParaSite" id="TTAC_0000919001-mRNA-1"/>
    </source>
</evidence>
<keyword evidence="1" id="KW-0734">Signal transduction inhibitor</keyword>
<accession>A0A0R3X6P7</accession>
<dbReference type="InterPro" id="IPR047017">
    <property type="entry name" value="RGS6/7/9/11_DHEX_sf"/>
</dbReference>
<dbReference type="InterPro" id="IPR000591">
    <property type="entry name" value="DEP_dom"/>
</dbReference>
<dbReference type="OrthoDB" id="196547at2759"/>
<dbReference type="InterPro" id="IPR047016">
    <property type="entry name" value="RGS6/7/9/11"/>
</dbReference>
<dbReference type="Gene3D" id="1.10.1240.60">
    <property type="match status" value="1"/>
</dbReference>
<dbReference type="PANTHER" id="PTHR45746">
    <property type="entry name" value="LP21163P"/>
    <property type="match status" value="1"/>
</dbReference>
<dbReference type="GO" id="GO:0009968">
    <property type="term" value="P:negative regulation of signal transduction"/>
    <property type="evidence" value="ECO:0007669"/>
    <property type="project" value="UniProtKB-KW"/>
</dbReference>
<dbReference type="GO" id="GO:0043005">
    <property type="term" value="C:neuron projection"/>
    <property type="evidence" value="ECO:0007669"/>
    <property type="project" value="TreeGrafter"/>
</dbReference>
<evidence type="ECO:0000259" key="3">
    <source>
        <dbReference type="PROSITE" id="PS50132"/>
    </source>
</evidence>
<reference evidence="5 6" key="2">
    <citation type="submission" date="2018-11" db="EMBL/GenBank/DDBJ databases">
        <authorList>
            <consortium name="Pathogen Informatics"/>
        </authorList>
    </citation>
    <scope>NUCLEOTIDE SEQUENCE [LARGE SCALE GENOMIC DNA]</scope>
</reference>
<dbReference type="Pfam" id="PF18148">
    <property type="entry name" value="RGS_DHEX"/>
    <property type="match status" value="1"/>
</dbReference>
<dbReference type="Pfam" id="PF00615">
    <property type="entry name" value="RGS"/>
    <property type="match status" value="1"/>
</dbReference>
<dbReference type="GO" id="GO:0005886">
    <property type="term" value="C:plasma membrane"/>
    <property type="evidence" value="ECO:0007669"/>
    <property type="project" value="TreeGrafter"/>
</dbReference>
<dbReference type="PROSITE" id="PS50186">
    <property type="entry name" value="DEP"/>
    <property type="match status" value="1"/>
</dbReference>
<evidence type="ECO:0000259" key="4">
    <source>
        <dbReference type="PROSITE" id="PS50186"/>
    </source>
</evidence>
<dbReference type="AlphaFoldDB" id="A0A0R3X6P7"/>
<evidence type="ECO:0000313" key="5">
    <source>
        <dbReference type="EMBL" id="VDM33913.1"/>
    </source>
</evidence>
<evidence type="ECO:0000256" key="2">
    <source>
        <dbReference type="SAM" id="MobiDB-lite"/>
    </source>
</evidence>
<gene>
    <name evidence="5" type="ORF">TTAC_LOCUS9175</name>
</gene>
<dbReference type="GO" id="GO:0035556">
    <property type="term" value="P:intracellular signal transduction"/>
    <property type="evidence" value="ECO:0007669"/>
    <property type="project" value="InterPro"/>
</dbReference>
<dbReference type="PROSITE" id="PS50132">
    <property type="entry name" value="RGS"/>
    <property type="match status" value="1"/>
</dbReference>
<dbReference type="SUPFAM" id="SSF46785">
    <property type="entry name" value="Winged helix' DNA-binding domain"/>
    <property type="match status" value="1"/>
</dbReference>
<dbReference type="InterPro" id="IPR016137">
    <property type="entry name" value="RGS"/>
</dbReference>
<dbReference type="PANTHER" id="PTHR45746:SF5">
    <property type="entry name" value="REGULATOR OF G-PROTEIN SIGNALING 7"/>
    <property type="match status" value="1"/>
</dbReference>
<feature type="domain" description="DEP" evidence="4">
    <location>
        <begin position="20"/>
        <end position="104"/>
    </location>
</feature>
<reference evidence="7" key="1">
    <citation type="submission" date="2017-02" db="UniProtKB">
        <authorList>
            <consortium name="WormBaseParasite"/>
        </authorList>
    </citation>
    <scope>IDENTIFICATION</scope>
</reference>
<dbReference type="InterPro" id="IPR040759">
    <property type="entry name" value="RGS_DHEX"/>
</dbReference>
<evidence type="ECO:0000256" key="1">
    <source>
        <dbReference type="ARBA" id="ARBA00022700"/>
    </source>
</evidence>
<protein>
    <submittedName>
        <fullName evidence="7">RGS domain-containing protein</fullName>
    </submittedName>
</protein>
<dbReference type="SMART" id="SM00049">
    <property type="entry name" value="DEP"/>
    <property type="match status" value="1"/>
</dbReference>
<organism evidence="7">
    <name type="scientific">Hydatigena taeniaeformis</name>
    <name type="common">Feline tapeworm</name>
    <name type="synonym">Taenia taeniaeformis</name>
    <dbReference type="NCBI Taxonomy" id="6205"/>
    <lineage>
        <taxon>Eukaryota</taxon>
        <taxon>Metazoa</taxon>
        <taxon>Spiralia</taxon>
        <taxon>Lophotrochozoa</taxon>
        <taxon>Platyhelminthes</taxon>
        <taxon>Cestoda</taxon>
        <taxon>Eucestoda</taxon>
        <taxon>Cyclophyllidea</taxon>
        <taxon>Taeniidae</taxon>
        <taxon>Hydatigera</taxon>
    </lineage>
</organism>
<feature type="domain" description="RGS" evidence="3">
    <location>
        <begin position="369"/>
        <end position="499"/>
    </location>
</feature>
<dbReference type="GO" id="GO:0005096">
    <property type="term" value="F:GTPase activator activity"/>
    <property type="evidence" value="ECO:0007669"/>
    <property type="project" value="TreeGrafter"/>
</dbReference>
<dbReference type="Pfam" id="PF00610">
    <property type="entry name" value="DEP"/>
    <property type="match status" value="1"/>
</dbReference>
<dbReference type="PRINTS" id="PR01301">
    <property type="entry name" value="RGSPROTEIN"/>
</dbReference>
<dbReference type="InterPro" id="IPR036305">
    <property type="entry name" value="RGS_sf"/>
</dbReference>
<dbReference type="EMBL" id="UYWX01020702">
    <property type="protein sequence ID" value="VDM33913.1"/>
    <property type="molecule type" value="Genomic_DNA"/>
</dbReference>
<keyword evidence="6" id="KW-1185">Reference proteome</keyword>
<dbReference type="GO" id="GO:0005737">
    <property type="term" value="C:cytoplasm"/>
    <property type="evidence" value="ECO:0007669"/>
    <property type="project" value="TreeGrafter"/>
</dbReference>
<evidence type="ECO:0000313" key="6">
    <source>
        <dbReference type="Proteomes" id="UP000274429"/>
    </source>
</evidence>
<dbReference type="InterPro" id="IPR036390">
    <property type="entry name" value="WH_DNA-bd_sf"/>
</dbReference>
<dbReference type="WBParaSite" id="TTAC_0000919001-mRNA-1">
    <property type="protein sequence ID" value="TTAC_0000919001-mRNA-1"/>
    <property type="gene ID" value="TTAC_0000919001"/>
</dbReference>
<dbReference type="Gene3D" id="1.10.167.10">
    <property type="entry name" value="Regulator of G-protein Signalling 4, domain 2"/>
    <property type="match status" value="1"/>
</dbReference>
<sequence length="555" mass="63750">MRLRDEVYKIEKLIKAMQEPKSGVSFRPQKVFLTTIPSAISGDNLISWIKHFLGTDGPQEATHIANILLLYGYVYPLTDSKSYVVKNDPAAFYRLQAPYYWLSKIQRPDSMEYAIYLVRRTLHNWQKYGLEDYEQRALRRLHVILARKWEFICMQAADQERIQKCRRKCDRIIYEAQPCTLPRPQIPSFCRQLVPQTLPHPLLRLSNRKSIESLLFFTATRSSYDWFLSGASCSDQYSGYRSPNASPWLNQPSIFVFSPCTPIIGLPTCDSLLAFTPLGSCLNTSPQDNLCNEPFGEPHVSPLTVNQLREGLRERTLFESVLNNAEDALFTNDITCDDVFADGMQKSSLFELFPANLSANCQVRLWATSFDNLLWDPSGCQAFKSFLEKEFSSENLRFWLSVNAYQFTPLSNLKAACQRIYEEFLGPNAPSEINIDCSTRANTTRAIEIVDLVSGVMIHLRKQDPSWHIFLEAKQQIYKLMKSDSYTRFLRSSDYLAVLRMALTDSGHHTDQHTRRQTLRRPPSLTAATSIFDGPEESRYTDRPTIVTPKLDRSS</sequence>
<dbReference type="Proteomes" id="UP000274429">
    <property type="component" value="Unassembled WGS sequence"/>
</dbReference>
<dbReference type="STRING" id="6205.A0A0R3X6P7"/>
<dbReference type="SUPFAM" id="SSF48097">
    <property type="entry name" value="Regulator of G-protein signaling, RGS"/>
    <property type="match status" value="1"/>
</dbReference>
<dbReference type="InterPro" id="IPR036388">
    <property type="entry name" value="WH-like_DNA-bd_sf"/>
</dbReference>
<dbReference type="CDD" id="cd04450">
    <property type="entry name" value="DEP_RGS7-like"/>
    <property type="match status" value="1"/>
</dbReference>
<name>A0A0R3X6P7_HYDTA</name>
<dbReference type="InterPro" id="IPR044926">
    <property type="entry name" value="RGS_subdomain_2"/>
</dbReference>
<dbReference type="SMART" id="SM00315">
    <property type="entry name" value="RGS"/>
    <property type="match status" value="1"/>
</dbReference>
<feature type="region of interest" description="Disordered" evidence="2">
    <location>
        <begin position="507"/>
        <end position="555"/>
    </location>
</feature>
<proteinExistence type="predicted"/>
<dbReference type="GO" id="GO:0008277">
    <property type="term" value="P:regulation of G protein-coupled receptor signaling pathway"/>
    <property type="evidence" value="ECO:0007669"/>
    <property type="project" value="InterPro"/>
</dbReference>